<dbReference type="GO" id="GO:0006302">
    <property type="term" value="P:double-strand break repair"/>
    <property type="evidence" value="ECO:0007669"/>
    <property type="project" value="UniProtKB-ARBA"/>
</dbReference>
<evidence type="ECO:0000256" key="3">
    <source>
        <dbReference type="ARBA" id="ARBA00023204"/>
    </source>
</evidence>
<dbReference type="Proteomes" id="UP000317315">
    <property type="component" value="Unassembled WGS sequence"/>
</dbReference>
<keyword evidence="2" id="KW-0227">DNA damage</keyword>
<sequence>MNSQNLKYWKDIVEKIDQILESEGASAVQEVPGRGRTLYGYKPQSVIDALNKVVGAKNWGFKILEHSIDGVERKGEKRYVAWVKLRIWILETEAFKEVFGGSENYTPGDALKGAVTDAIQKGLSLFSIGRKAYRGELKELLPKKEVERNQRATAKQIELIKKLAAETGTDVSKVNFNLLTSDRASKIINELIGKKKAS</sequence>
<evidence type="ECO:0000313" key="5">
    <source>
        <dbReference type="Proteomes" id="UP000317315"/>
    </source>
</evidence>
<dbReference type="InterPro" id="IPR042525">
    <property type="entry name" value="Rad52_Rad59_Rad22_sf"/>
</dbReference>
<proteinExistence type="inferred from homology"/>
<dbReference type="Pfam" id="PF04098">
    <property type="entry name" value="Rad52_Rad22"/>
    <property type="match status" value="1"/>
</dbReference>
<keyword evidence="5" id="KW-1185">Reference proteome</keyword>
<gene>
    <name evidence="4" type="ORF">SAMN06269117_10150</name>
</gene>
<dbReference type="OrthoDB" id="12234at2"/>
<keyword evidence="3" id="KW-0234">DNA repair</keyword>
<dbReference type="SUPFAM" id="SSF54768">
    <property type="entry name" value="dsRNA-binding domain-like"/>
    <property type="match status" value="1"/>
</dbReference>
<protein>
    <submittedName>
        <fullName evidence="4">Rad52/22 family double-strand break repair protein</fullName>
    </submittedName>
</protein>
<dbReference type="GO" id="GO:0006310">
    <property type="term" value="P:DNA recombination"/>
    <property type="evidence" value="ECO:0007669"/>
    <property type="project" value="UniProtKB-ARBA"/>
</dbReference>
<accession>A0A521AC83</accession>
<reference evidence="4 5" key="1">
    <citation type="submission" date="2017-05" db="EMBL/GenBank/DDBJ databases">
        <authorList>
            <person name="Varghese N."/>
            <person name="Submissions S."/>
        </authorList>
    </citation>
    <scope>NUCLEOTIDE SEQUENCE [LARGE SCALE GENOMIC DNA]</scope>
    <source>
        <strain evidence="4 5">DSM 16304</strain>
    </source>
</reference>
<evidence type="ECO:0000313" key="4">
    <source>
        <dbReference type="EMBL" id="SMO32310.1"/>
    </source>
</evidence>
<organism evidence="4 5">
    <name type="scientific">Balnearium lithotrophicum</name>
    <dbReference type="NCBI Taxonomy" id="223788"/>
    <lineage>
        <taxon>Bacteria</taxon>
        <taxon>Pseudomonadati</taxon>
        <taxon>Aquificota</taxon>
        <taxon>Aquificia</taxon>
        <taxon>Desulfurobacteriales</taxon>
        <taxon>Desulfurobacteriaceae</taxon>
        <taxon>Balnearium</taxon>
    </lineage>
</organism>
<dbReference type="Gene3D" id="3.30.390.80">
    <property type="entry name" value="DNA repair protein Rad52/59/22"/>
    <property type="match status" value="1"/>
</dbReference>
<dbReference type="RefSeq" id="WP_142933359.1">
    <property type="nucleotide sequence ID" value="NZ_FXTM01000001.1"/>
</dbReference>
<dbReference type="InterPro" id="IPR041247">
    <property type="entry name" value="Rad52_fam"/>
</dbReference>
<dbReference type="AlphaFoldDB" id="A0A521AC83"/>
<evidence type="ECO:0000256" key="1">
    <source>
        <dbReference type="ARBA" id="ARBA00006638"/>
    </source>
</evidence>
<comment type="similarity">
    <text evidence="1">Belongs to the RAD52 family.</text>
</comment>
<dbReference type="EMBL" id="FXTM01000001">
    <property type="protein sequence ID" value="SMO32310.1"/>
    <property type="molecule type" value="Genomic_DNA"/>
</dbReference>
<name>A0A521AC83_9BACT</name>
<evidence type="ECO:0000256" key="2">
    <source>
        <dbReference type="ARBA" id="ARBA00022763"/>
    </source>
</evidence>